<keyword evidence="1 6" id="KW-0474">Menaquinone biosynthesis</keyword>
<dbReference type="PANTHER" id="PTHR43591">
    <property type="entry name" value="METHYLTRANSFERASE"/>
    <property type="match status" value="1"/>
</dbReference>
<name>A0ABM9WWS3_VIBAE</name>
<protein>
    <recommendedName>
        <fullName evidence="6">Ubiquinone/menaquinone biosynthesis C-methyltransferase UbiE</fullName>
        <ecNumber evidence="6">2.1.1.163</ecNumber>
        <ecNumber evidence="6">2.1.1.201</ecNumber>
    </recommendedName>
    <alternativeName>
        <fullName evidence="6">2-methoxy-6-polyprenyl-1,4-benzoquinol methylase</fullName>
    </alternativeName>
    <alternativeName>
        <fullName evidence="6">Demethylmenaquinone methyltransferase</fullName>
    </alternativeName>
</protein>
<dbReference type="EC" id="2.1.1.201" evidence="6"/>
<evidence type="ECO:0000256" key="6">
    <source>
        <dbReference type="HAMAP-Rule" id="MF_01813"/>
    </source>
</evidence>
<feature type="binding site" evidence="6">
    <location>
        <position position="126"/>
    </location>
    <ligand>
        <name>S-adenosyl-L-methionine</name>
        <dbReference type="ChEBI" id="CHEBI:59789"/>
    </ligand>
</feature>
<keyword evidence="7" id="KW-0830">Ubiquinone</keyword>
<dbReference type="Pfam" id="PF01209">
    <property type="entry name" value="Ubie_methyltran"/>
    <property type="match status" value="1"/>
</dbReference>
<feature type="binding site" evidence="6">
    <location>
        <begin position="154"/>
        <end position="155"/>
    </location>
    <ligand>
        <name>S-adenosyl-L-methionine</name>
        <dbReference type="ChEBI" id="CHEBI:59789"/>
    </ligand>
</feature>
<comment type="function">
    <text evidence="6">Methyltransferase required for the conversion of demethylmenaquinol (DMKH2) to menaquinol (MKH2) and the conversion of 2-polyprenyl-6-methoxy-1,4-benzoquinol (DDMQH2) to 2-polyprenyl-3-methyl-6-methoxy-1,4-benzoquinol (DMQH2).</text>
</comment>
<evidence type="ECO:0000313" key="7">
    <source>
        <dbReference type="EMBL" id="EDN57742.1"/>
    </source>
</evidence>
<accession>A0ABM9WWS3</accession>
<dbReference type="GO" id="GO:0032259">
    <property type="term" value="P:methylation"/>
    <property type="evidence" value="ECO:0007669"/>
    <property type="project" value="UniProtKB-KW"/>
</dbReference>
<dbReference type="InterPro" id="IPR023576">
    <property type="entry name" value="UbiE/COQ5_MeTrFase_CS"/>
</dbReference>
<sequence>MQWAILFVSKRPAERKRCLRGIRMTDTSLQSNTALENETTHFGFSTVAKDEKVTKVAEVFHSVATKYDIMNDLMSGGIHRLWKRFTIDCSGARPGQRILDLGGGTGDLTAKFSRIVGDEGHVILADINNSMLNVGRDKLRDNGIVGNVHYVQANAEELPFPDDYFDAITISFCLRNVTDKDKALRSMFRVLKPGGRLLVLEFSKPVLEPLSKVYDAYSFHLLPRIGELVANDSESYRYLAESIRMHPDQETLEGMMQDAGFENTKYYNLTGGIVALHRGYKF</sequence>
<keyword evidence="4 6" id="KW-0831">Ubiquinone biosynthesis</keyword>
<gene>
    <name evidence="6" type="primary">ubiE</name>
    <name evidence="7" type="ORF">VEx25_0059</name>
</gene>
<comment type="similarity">
    <text evidence="6">Belongs to the class I-like SAM-binding methyltransferase superfamily. MenG/UbiE family.</text>
</comment>
<dbReference type="EC" id="2.1.1.163" evidence="6"/>
<reference evidence="8" key="1">
    <citation type="submission" date="2006-10" db="EMBL/GenBank/DDBJ databases">
        <authorList>
            <person name="Heidelberg J."/>
            <person name="Sebastian Y."/>
        </authorList>
    </citation>
    <scope>NUCLEOTIDE SEQUENCE [LARGE SCALE GENOMIC DNA]</scope>
    <source>
        <strain evidence="8">EX25</strain>
    </source>
</reference>
<dbReference type="PROSITE" id="PS51608">
    <property type="entry name" value="SAM_MT_UBIE"/>
    <property type="match status" value="1"/>
</dbReference>
<dbReference type="PROSITE" id="PS01184">
    <property type="entry name" value="UBIE_2"/>
    <property type="match status" value="1"/>
</dbReference>
<dbReference type="CDD" id="cd02440">
    <property type="entry name" value="AdoMet_MTases"/>
    <property type="match status" value="1"/>
</dbReference>
<evidence type="ECO:0000256" key="5">
    <source>
        <dbReference type="ARBA" id="ARBA00022691"/>
    </source>
</evidence>
<dbReference type="SUPFAM" id="SSF53335">
    <property type="entry name" value="S-adenosyl-L-methionine-dependent methyltransferases"/>
    <property type="match status" value="1"/>
</dbReference>
<dbReference type="Gene3D" id="3.40.50.150">
    <property type="entry name" value="Vaccinia Virus protein VP39"/>
    <property type="match status" value="1"/>
</dbReference>
<evidence type="ECO:0000256" key="1">
    <source>
        <dbReference type="ARBA" id="ARBA00022428"/>
    </source>
</evidence>
<comment type="pathway">
    <text evidence="6">Cofactor biosynthesis; ubiquinone biosynthesis.</text>
</comment>
<dbReference type="GO" id="GO:0008168">
    <property type="term" value="F:methyltransferase activity"/>
    <property type="evidence" value="ECO:0007669"/>
    <property type="project" value="UniProtKB-KW"/>
</dbReference>
<comment type="catalytic activity">
    <reaction evidence="6">
        <text>a 2-demethylmenaquinol + S-adenosyl-L-methionine = a menaquinol + S-adenosyl-L-homocysteine + H(+)</text>
        <dbReference type="Rhea" id="RHEA:42640"/>
        <dbReference type="Rhea" id="RHEA-COMP:9539"/>
        <dbReference type="Rhea" id="RHEA-COMP:9563"/>
        <dbReference type="ChEBI" id="CHEBI:15378"/>
        <dbReference type="ChEBI" id="CHEBI:18151"/>
        <dbReference type="ChEBI" id="CHEBI:55437"/>
        <dbReference type="ChEBI" id="CHEBI:57856"/>
        <dbReference type="ChEBI" id="CHEBI:59789"/>
        <dbReference type="EC" id="2.1.1.163"/>
    </reaction>
</comment>
<keyword evidence="5 6" id="KW-0949">S-adenosyl-L-methionine</keyword>
<keyword evidence="3 6" id="KW-0808">Transferase</keyword>
<evidence type="ECO:0000256" key="3">
    <source>
        <dbReference type="ARBA" id="ARBA00022679"/>
    </source>
</evidence>
<dbReference type="NCBIfam" id="NF001240">
    <property type="entry name" value="PRK00216.1-1"/>
    <property type="match status" value="1"/>
</dbReference>
<dbReference type="PANTHER" id="PTHR43591:SF24">
    <property type="entry name" value="2-METHOXY-6-POLYPRENYL-1,4-BENZOQUINOL METHYLASE, MITOCHONDRIAL"/>
    <property type="match status" value="1"/>
</dbReference>
<evidence type="ECO:0000256" key="4">
    <source>
        <dbReference type="ARBA" id="ARBA00022688"/>
    </source>
</evidence>
<evidence type="ECO:0000256" key="2">
    <source>
        <dbReference type="ARBA" id="ARBA00022603"/>
    </source>
</evidence>
<feature type="binding site" evidence="6">
    <location>
        <position position="105"/>
    </location>
    <ligand>
        <name>S-adenosyl-L-methionine</name>
        <dbReference type="ChEBI" id="CHEBI:59789"/>
    </ligand>
</feature>
<proteinExistence type="inferred from homology"/>
<dbReference type="NCBIfam" id="TIGR01934">
    <property type="entry name" value="MenG_MenH_UbiE"/>
    <property type="match status" value="1"/>
</dbReference>
<keyword evidence="2 6" id="KW-0489">Methyltransferase</keyword>
<evidence type="ECO:0000313" key="8">
    <source>
        <dbReference type="Proteomes" id="UP000242664"/>
    </source>
</evidence>
<organism evidence="7 8">
    <name type="scientific">Vibrio antiquarius (strain Ex25)</name>
    <dbReference type="NCBI Taxonomy" id="150340"/>
    <lineage>
        <taxon>Bacteria</taxon>
        <taxon>Pseudomonadati</taxon>
        <taxon>Pseudomonadota</taxon>
        <taxon>Gammaproteobacteria</taxon>
        <taxon>Vibrionales</taxon>
        <taxon>Vibrionaceae</taxon>
        <taxon>Vibrio</taxon>
        <taxon>Vibrio diabolicus subgroup</taxon>
    </lineage>
</organism>
<dbReference type="EMBL" id="DS267815">
    <property type="protein sequence ID" value="EDN57742.1"/>
    <property type="molecule type" value="Genomic_DNA"/>
</dbReference>
<dbReference type="InterPro" id="IPR004033">
    <property type="entry name" value="UbiE/COQ5_MeTrFase"/>
</dbReference>
<dbReference type="NCBIfam" id="NF001244">
    <property type="entry name" value="PRK00216.1-5"/>
    <property type="match status" value="1"/>
</dbReference>
<comment type="catalytic activity">
    <reaction evidence="6">
        <text>a 2-methoxy-6-(all-trans-polyprenyl)benzene-1,4-diol + S-adenosyl-L-methionine = a 5-methoxy-2-methyl-3-(all-trans-polyprenyl)benzene-1,4-diol + S-adenosyl-L-homocysteine + H(+)</text>
        <dbReference type="Rhea" id="RHEA:28286"/>
        <dbReference type="Rhea" id="RHEA-COMP:10858"/>
        <dbReference type="Rhea" id="RHEA-COMP:10859"/>
        <dbReference type="ChEBI" id="CHEBI:15378"/>
        <dbReference type="ChEBI" id="CHEBI:57856"/>
        <dbReference type="ChEBI" id="CHEBI:59789"/>
        <dbReference type="ChEBI" id="CHEBI:84166"/>
        <dbReference type="ChEBI" id="CHEBI:84167"/>
        <dbReference type="EC" id="2.1.1.201"/>
    </reaction>
</comment>
<comment type="pathway">
    <text evidence="6">Quinol/quinone metabolism; menaquinone biosynthesis; menaquinol from 1,4-dihydroxy-2-naphthoate: step 2/2.</text>
</comment>
<dbReference type="PROSITE" id="PS01183">
    <property type="entry name" value="UBIE_1"/>
    <property type="match status" value="1"/>
</dbReference>
<keyword evidence="8" id="KW-1185">Reference proteome</keyword>
<feature type="binding site" evidence="6">
    <location>
        <position position="171"/>
    </location>
    <ligand>
        <name>S-adenosyl-L-methionine</name>
        <dbReference type="ChEBI" id="CHEBI:59789"/>
    </ligand>
</feature>
<dbReference type="Proteomes" id="UP000242664">
    <property type="component" value="Unassembled WGS sequence"/>
</dbReference>
<dbReference type="InterPro" id="IPR029063">
    <property type="entry name" value="SAM-dependent_MTases_sf"/>
</dbReference>
<dbReference type="HAMAP" id="MF_01813">
    <property type="entry name" value="MenG_UbiE_methyltr"/>
    <property type="match status" value="1"/>
</dbReference>